<dbReference type="KEGG" id="snn:EWH46_13620"/>
<dbReference type="InterPro" id="IPR029063">
    <property type="entry name" value="SAM-dependent_MTases_sf"/>
</dbReference>
<dbReference type="OrthoDB" id="823440at2"/>
<dbReference type="InterPro" id="IPR001173">
    <property type="entry name" value="Glyco_trans_2-like"/>
</dbReference>
<sequence>MTATIYISGRNCARYVTRSLLSLTRQTWQDFHVVFVDDASTDDTAAQAREVLSRHFAGRHRLVVNPAPQGKAANAFELLGRDGSEFTAILDADDELIHEGALAQMADAYARGYDIVWTQYVTDDGRRGGNGPLDPTRAPRGQRWLTSHFFSFRTELFAQVPAALLQDDEGRWLQCACDFAIAFPLLDQTRRYLHLPIEAYRYTASNPQSHHNQAGPSQALSSPAQQASAKLVLSRPALPCTRPLETHPDSLIQLTQRLQAAQTARAEQIARSTEQRLARMPFRTLALQRLVQQEKVPAAWLGDAGGWALDAEFLSHMIDVLDRHPQPRVLEFGSGRGSKILATLIASRGGSLHSIEHDAVWAERTGQDFERHGLAAHARVLHCPLIEVSFFEQPGRFYDLSGLDPELRFDVVIIDGPPAQTCKLARLPSLAAIAPQLAPTGFHILLDDYERPEEQQIVEIWKKIVPDLHYERLDFDKSVCQITS</sequence>
<dbReference type="EMBL" id="CP035708">
    <property type="protein sequence ID" value="QEN01707.1"/>
    <property type="molecule type" value="Genomic_DNA"/>
</dbReference>
<evidence type="ECO:0000313" key="5">
    <source>
        <dbReference type="Proteomes" id="UP000323522"/>
    </source>
</evidence>
<feature type="compositionally biased region" description="Low complexity" evidence="1">
    <location>
        <begin position="213"/>
        <end position="226"/>
    </location>
</feature>
<dbReference type="AlphaFoldDB" id="A0A5C1Q2D2"/>
<dbReference type="SUPFAM" id="SSF53448">
    <property type="entry name" value="Nucleotide-diphospho-sugar transferases"/>
    <property type="match status" value="1"/>
</dbReference>
<name>A0A5C1Q2D2_9BURK</name>
<dbReference type="Pfam" id="PF00535">
    <property type="entry name" value="Glycos_transf_2"/>
    <property type="match status" value="1"/>
</dbReference>
<evidence type="ECO:0000256" key="1">
    <source>
        <dbReference type="SAM" id="MobiDB-lite"/>
    </source>
</evidence>
<keyword evidence="6" id="KW-1185">Reference proteome</keyword>
<dbReference type="Gene3D" id="3.90.550.10">
    <property type="entry name" value="Spore Coat Polysaccharide Biosynthesis Protein SpsA, Chain A"/>
    <property type="match status" value="1"/>
</dbReference>
<gene>
    <name evidence="3" type="ORF">ABIC99_002776</name>
    <name evidence="4" type="ORF">EWH46_13620</name>
</gene>
<dbReference type="Proteomes" id="UP000323522">
    <property type="component" value="Chromosome"/>
</dbReference>
<evidence type="ECO:0000313" key="6">
    <source>
        <dbReference type="Proteomes" id="UP001549111"/>
    </source>
</evidence>
<evidence type="ECO:0000313" key="3">
    <source>
        <dbReference type="EMBL" id="MET3604951.1"/>
    </source>
</evidence>
<dbReference type="CDD" id="cd00761">
    <property type="entry name" value="Glyco_tranf_GTA_type"/>
    <property type="match status" value="1"/>
</dbReference>
<dbReference type="InterPro" id="IPR050834">
    <property type="entry name" value="Glycosyltransf_2"/>
</dbReference>
<dbReference type="Gene3D" id="3.40.50.150">
    <property type="entry name" value="Vaccinia Virus protein VP39"/>
    <property type="match status" value="1"/>
</dbReference>
<keyword evidence="4" id="KW-0808">Transferase</keyword>
<reference evidence="4 5" key="1">
    <citation type="submission" date="2019-02" db="EMBL/GenBank/DDBJ databases">
        <title>Complete Genome Sequence and Methylome Analysis of Sphaerotilus natans subsp. sulfidivorans D-507.</title>
        <authorList>
            <person name="Fomenkov A."/>
            <person name="Gridneva E."/>
            <person name="Smolyakov D."/>
            <person name="Dubinina G."/>
            <person name="Vincze T."/>
            <person name="Grabovich M."/>
            <person name="Roberts R.J."/>
        </authorList>
    </citation>
    <scope>NUCLEOTIDE SEQUENCE [LARGE SCALE GENOMIC DNA]</scope>
    <source>
        <strain evidence="4 5">D-507</strain>
    </source>
</reference>
<evidence type="ECO:0000259" key="2">
    <source>
        <dbReference type="Pfam" id="PF00535"/>
    </source>
</evidence>
<dbReference type="GO" id="GO:0016740">
    <property type="term" value="F:transferase activity"/>
    <property type="evidence" value="ECO:0007669"/>
    <property type="project" value="UniProtKB-KW"/>
</dbReference>
<accession>A0A5C1Q2D2</accession>
<evidence type="ECO:0000313" key="4">
    <source>
        <dbReference type="EMBL" id="QEN01707.1"/>
    </source>
</evidence>
<dbReference type="PANTHER" id="PTHR43685">
    <property type="entry name" value="GLYCOSYLTRANSFERASE"/>
    <property type="match status" value="1"/>
</dbReference>
<feature type="domain" description="Glycosyltransferase 2-like" evidence="2">
    <location>
        <begin position="6"/>
        <end position="135"/>
    </location>
</feature>
<dbReference type="InterPro" id="IPR029044">
    <property type="entry name" value="Nucleotide-diphossugar_trans"/>
</dbReference>
<feature type="region of interest" description="Disordered" evidence="1">
    <location>
        <begin position="206"/>
        <end position="226"/>
    </location>
</feature>
<protein>
    <submittedName>
        <fullName evidence="4">Glycosyltransferase</fullName>
    </submittedName>
</protein>
<reference evidence="3 6" key="2">
    <citation type="submission" date="2024-06" db="EMBL/GenBank/DDBJ databases">
        <title>Genomic Encyclopedia of Type Strains, Phase IV (KMG-IV): sequencing the most valuable type-strain genomes for metagenomic binning, comparative biology and taxonomic classification.</title>
        <authorList>
            <person name="Goeker M."/>
        </authorList>
    </citation>
    <scope>NUCLEOTIDE SEQUENCE [LARGE SCALE GENOMIC DNA]</scope>
    <source>
        <strain evidence="3 6">D-501</strain>
    </source>
</reference>
<dbReference type="SUPFAM" id="SSF53335">
    <property type="entry name" value="S-adenosyl-L-methionine-dependent methyltransferases"/>
    <property type="match status" value="1"/>
</dbReference>
<dbReference type="PANTHER" id="PTHR43685:SF2">
    <property type="entry name" value="GLYCOSYLTRANSFERASE 2-LIKE DOMAIN-CONTAINING PROTEIN"/>
    <property type="match status" value="1"/>
</dbReference>
<organism evidence="4 5">
    <name type="scientific">Sphaerotilus sulfidivorans</name>
    <dbReference type="NCBI Taxonomy" id="639200"/>
    <lineage>
        <taxon>Bacteria</taxon>
        <taxon>Pseudomonadati</taxon>
        <taxon>Pseudomonadota</taxon>
        <taxon>Betaproteobacteria</taxon>
        <taxon>Burkholderiales</taxon>
        <taxon>Sphaerotilaceae</taxon>
        <taxon>Sphaerotilus</taxon>
    </lineage>
</organism>
<dbReference type="RefSeq" id="WP_149504372.1">
    <property type="nucleotide sequence ID" value="NZ_CP035708.1"/>
</dbReference>
<dbReference type="Proteomes" id="UP001549111">
    <property type="component" value="Unassembled WGS sequence"/>
</dbReference>
<proteinExistence type="predicted"/>
<dbReference type="EMBL" id="JBEPLS010000011">
    <property type="protein sequence ID" value="MET3604951.1"/>
    <property type="molecule type" value="Genomic_DNA"/>
</dbReference>